<evidence type="ECO:0000259" key="6">
    <source>
        <dbReference type="PROSITE" id="PS51849"/>
    </source>
</evidence>
<keyword evidence="8" id="KW-1185">Reference proteome</keyword>
<reference evidence="7 8" key="1">
    <citation type="submission" date="2014-12" db="EMBL/GenBank/DDBJ databases">
        <title>Draft genome sequence of Cohnella kolymensis strain B-2846.</title>
        <authorList>
            <person name="Karlyshev A.V."/>
            <person name="Kudryashova E.B."/>
        </authorList>
    </citation>
    <scope>NUCLEOTIDE SEQUENCE [LARGE SCALE GENOMIC DNA]</scope>
    <source>
        <strain evidence="7 8">VKM B-2846</strain>
    </source>
</reference>
<evidence type="ECO:0000256" key="3">
    <source>
        <dbReference type="ARBA" id="ARBA00022692"/>
    </source>
</evidence>
<protein>
    <recommendedName>
        <fullName evidence="6">RsgI N-terminal anti-sigma domain-containing protein</fullName>
    </recommendedName>
</protein>
<feature type="domain" description="RsgI N-terminal anti-sigma" evidence="6">
    <location>
        <begin position="3"/>
        <end position="51"/>
    </location>
</feature>
<keyword evidence="4" id="KW-1133">Transmembrane helix</keyword>
<keyword evidence="5" id="KW-0472">Membrane</keyword>
<dbReference type="Proteomes" id="UP000054526">
    <property type="component" value="Unassembled WGS sequence"/>
</dbReference>
<evidence type="ECO:0000256" key="1">
    <source>
        <dbReference type="ARBA" id="ARBA00004162"/>
    </source>
</evidence>
<evidence type="ECO:0000256" key="4">
    <source>
        <dbReference type="ARBA" id="ARBA00022989"/>
    </source>
</evidence>
<dbReference type="PROSITE" id="PS51849">
    <property type="entry name" value="RSGI_N"/>
    <property type="match status" value="1"/>
</dbReference>
<accession>A0ABR5A3U7</accession>
<dbReference type="Pfam" id="PF23750">
    <property type="entry name" value="RsgI_M"/>
    <property type="match status" value="1"/>
</dbReference>
<dbReference type="Pfam" id="PF12791">
    <property type="entry name" value="RsgI_N"/>
    <property type="match status" value="1"/>
</dbReference>
<dbReference type="InterPro" id="IPR055431">
    <property type="entry name" value="RsgI_M"/>
</dbReference>
<evidence type="ECO:0000256" key="5">
    <source>
        <dbReference type="ARBA" id="ARBA00023136"/>
    </source>
</evidence>
<keyword evidence="3" id="KW-0812">Transmembrane</keyword>
<comment type="caution">
    <text evidence="7">The sequence shown here is derived from an EMBL/GenBank/DDBJ whole genome shotgun (WGS) entry which is preliminary data.</text>
</comment>
<dbReference type="RefSeq" id="WP_041063606.1">
    <property type="nucleotide sequence ID" value="NZ_JXAL01000017.1"/>
</dbReference>
<name>A0ABR5A3U7_9BACL</name>
<gene>
    <name evidence="7" type="ORF">SD71_12235</name>
</gene>
<dbReference type="InterPro" id="IPR024449">
    <property type="entry name" value="Anti-sigma_RsgI_N"/>
</dbReference>
<sequence>MEMQGVVMKISDGTVVILCDDGKFRNLRNPSVQYALGQRIAMPAAEEMPRQQSGRRVHRLRRMASAAASLLLLFGLSVQLMRTPGASEPVAMIAIDINPSIELIVDGDGNVDAVSLVNEDAQQLITEEELLDEPLYEAVEAIVSKAKEQGYLDTNTEKKICFYVGGRFGRTFF</sequence>
<dbReference type="EMBL" id="JXAL01000017">
    <property type="protein sequence ID" value="KIL35661.1"/>
    <property type="molecule type" value="Genomic_DNA"/>
</dbReference>
<evidence type="ECO:0000256" key="2">
    <source>
        <dbReference type="ARBA" id="ARBA00022475"/>
    </source>
</evidence>
<evidence type="ECO:0000313" key="7">
    <source>
        <dbReference type="EMBL" id="KIL35661.1"/>
    </source>
</evidence>
<evidence type="ECO:0000313" key="8">
    <source>
        <dbReference type="Proteomes" id="UP000054526"/>
    </source>
</evidence>
<organism evidence="7 8">
    <name type="scientific">Cohnella kolymensis</name>
    <dbReference type="NCBI Taxonomy" id="1590652"/>
    <lineage>
        <taxon>Bacteria</taxon>
        <taxon>Bacillati</taxon>
        <taxon>Bacillota</taxon>
        <taxon>Bacilli</taxon>
        <taxon>Bacillales</taxon>
        <taxon>Paenibacillaceae</taxon>
        <taxon>Cohnella</taxon>
    </lineage>
</organism>
<proteinExistence type="predicted"/>
<comment type="subcellular location">
    <subcellularLocation>
        <location evidence="1">Cell membrane</location>
        <topology evidence="1">Single-pass membrane protein</topology>
    </subcellularLocation>
</comment>
<keyword evidence="2" id="KW-1003">Cell membrane</keyword>